<evidence type="ECO:0000256" key="1">
    <source>
        <dbReference type="SAM" id="MobiDB-lite"/>
    </source>
</evidence>
<organism evidence="2 3">
    <name type="scientific">Phytophthora sojae (strain P6497)</name>
    <name type="common">Soybean stem and root rot agent</name>
    <name type="synonym">Phytophthora megasperma f. sp. glycines</name>
    <dbReference type="NCBI Taxonomy" id="1094619"/>
    <lineage>
        <taxon>Eukaryota</taxon>
        <taxon>Sar</taxon>
        <taxon>Stramenopiles</taxon>
        <taxon>Oomycota</taxon>
        <taxon>Peronosporomycetes</taxon>
        <taxon>Peronosporales</taxon>
        <taxon>Peronosporaceae</taxon>
        <taxon>Phytophthora</taxon>
    </lineage>
</organism>
<accession>G4ZQ76</accession>
<dbReference type="KEGG" id="psoj:PHYSODRAFT_505473"/>
<reference evidence="2 3" key="1">
    <citation type="journal article" date="2006" name="Science">
        <title>Phytophthora genome sequences uncover evolutionary origins and mechanisms of pathogenesis.</title>
        <authorList>
            <person name="Tyler B.M."/>
            <person name="Tripathy S."/>
            <person name="Zhang X."/>
            <person name="Dehal P."/>
            <person name="Jiang R.H."/>
            <person name="Aerts A."/>
            <person name="Arredondo F.D."/>
            <person name="Baxter L."/>
            <person name="Bensasson D."/>
            <person name="Beynon J.L."/>
            <person name="Chapman J."/>
            <person name="Damasceno C.M."/>
            <person name="Dorrance A.E."/>
            <person name="Dou D."/>
            <person name="Dickerman A.W."/>
            <person name="Dubchak I.L."/>
            <person name="Garbelotto M."/>
            <person name="Gijzen M."/>
            <person name="Gordon S.G."/>
            <person name="Govers F."/>
            <person name="Grunwald N.J."/>
            <person name="Huang W."/>
            <person name="Ivors K.L."/>
            <person name="Jones R.W."/>
            <person name="Kamoun S."/>
            <person name="Krampis K."/>
            <person name="Lamour K.H."/>
            <person name="Lee M.K."/>
            <person name="McDonald W.H."/>
            <person name="Medina M."/>
            <person name="Meijer H.J."/>
            <person name="Nordberg E.K."/>
            <person name="Maclean D.J."/>
            <person name="Ospina-Giraldo M.D."/>
            <person name="Morris P.F."/>
            <person name="Phuntumart V."/>
            <person name="Putnam N.H."/>
            <person name="Rash S."/>
            <person name="Rose J.K."/>
            <person name="Sakihama Y."/>
            <person name="Salamov A.A."/>
            <person name="Savidor A."/>
            <person name="Scheuring C.F."/>
            <person name="Smith B.M."/>
            <person name="Sobral B.W."/>
            <person name="Terry A."/>
            <person name="Torto-Alalibo T.A."/>
            <person name="Win J."/>
            <person name="Xu Z."/>
            <person name="Zhang H."/>
            <person name="Grigoriev I.V."/>
            <person name="Rokhsar D.S."/>
            <person name="Boore J.L."/>
        </authorList>
    </citation>
    <scope>NUCLEOTIDE SEQUENCE [LARGE SCALE GENOMIC DNA]</scope>
    <source>
        <strain evidence="2 3">P6497</strain>
    </source>
</reference>
<dbReference type="EMBL" id="JH159155">
    <property type="protein sequence ID" value="EGZ14787.1"/>
    <property type="molecule type" value="Genomic_DNA"/>
</dbReference>
<dbReference type="RefSeq" id="XP_009528536.1">
    <property type="nucleotide sequence ID" value="XM_009530241.1"/>
</dbReference>
<protein>
    <submittedName>
        <fullName evidence="2">Uncharacterized protein</fullName>
    </submittedName>
</protein>
<proteinExistence type="predicted"/>
<feature type="region of interest" description="Disordered" evidence="1">
    <location>
        <begin position="1"/>
        <end position="20"/>
    </location>
</feature>
<dbReference type="GeneID" id="20658493"/>
<dbReference type="Proteomes" id="UP000002640">
    <property type="component" value="Unassembled WGS sequence"/>
</dbReference>
<dbReference type="AlphaFoldDB" id="G4ZQ76"/>
<keyword evidence="3" id="KW-1185">Reference proteome</keyword>
<sequence length="82" mass="9577">MIERRLHCKSPTSKERAGRNKCRVQWKVHTCKTASTWVILQNEKVHVRGEMACAVLPRPKVTPEMRNYIQRMDENAVPPPPR</sequence>
<evidence type="ECO:0000313" key="3">
    <source>
        <dbReference type="Proteomes" id="UP000002640"/>
    </source>
</evidence>
<gene>
    <name evidence="2" type="ORF">PHYSODRAFT_505473</name>
</gene>
<dbReference type="InParanoid" id="G4ZQ76"/>
<name>G4ZQ76_PHYSP</name>
<evidence type="ECO:0000313" key="2">
    <source>
        <dbReference type="EMBL" id="EGZ14787.1"/>
    </source>
</evidence>